<evidence type="ECO:0000256" key="8">
    <source>
        <dbReference type="ARBA" id="ARBA00023034"/>
    </source>
</evidence>
<gene>
    <name evidence="12" type="ORF">EGW08_017386</name>
</gene>
<comment type="subcellular location">
    <subcellularLocation>
        <location evidence="1 11">Golgi apparatus membrane</location>
        <topology evidence="1 11">Single-pass type II membrane protein</topology>
    </subcellularLocation>
</comment>
<keyword evidence="7" id="KW-1133">Transmembrane helix</keyword>
<comment type="similarity">
    <text evidence="2 11">Belongs to the glycosyltransferase 31 family.</text>
</comment>
<dbReference type="EC" id="2.4.1.-" evidence="11"/>
<sequence>MNRSYAALLGLLLVAVFFVNLFIYKYVFGLGLSKAGDEDFDFSHNLSQTSLRPDVLRAAIWPAVSCAGRDVELVLCVPVKRNGFDRRAAVRITWGSYGKYGGRSTEGNGTASRNNHSSLVIQTKNGTFTPGEIILVFFIGSADSLSDENGEQKRIEREAKTYGDIFQDTYIDTYKNLTLKSISIINWISKNCPNARYAAKIDDDMYVNIPYLLSRLRDHAKKTSAAFSSPPENILRAPPPFLVGAINYGASVIRNKKNKWYTSKEAYQDELYPNYLSGTAYAMSGSAAPLLYEASLRIPLFWMEDIFITGMCAKVARVQLIPDAGFNFFKIKPEGCSFRTTISGHRYTIAQLKSIHKELHDPSLKCK</sequence>
<dbReference type="PANTHER" id="PTHR11214:SF314">
    <property type="entry name" value="HEXOSYLTRANSFERASE"/>
    <property type="match status" value="1"/>
</dbReference>
<evidence type="ECO:0000256" key="10">
    <source>
        <dbReference type="ARBA" id="ARBA00023180"/>
    </source>
</evidence>
<dbReference type="InterPro" id="IPR002659">
    <property type="entry name" value="Glyco_trans_31"/>
</dbReference>
<proteinExistence type="inferred from homology"/>
<keyword evidence="4" id="KW-0808">Transferase</keyword>
<evidence type="ECO:0000256" key="5">
    <source>
        <dbReference type="ARBA" id="ARBA00022692"/>
    </source>
</evidence>
<protein>
    <recommendedName>
        <fullName evidence="11">Hexosyltransferase</fullName>
        <ecNumber evidence="11">2.4.1.-</ecNumber>
    </recommendedName>
</protein>
<evidence type="ECO:0000256" key="3">
    <source>
        <dbReference type="ARBA" id="ARBA00022676"/>
    </source>
</evidence>
<evidence type="ECO:0000256" key="11">
    <source>
        <dbReference type="RuleBase" id="RU363063"/>
    </source>
</evidence>
<evidence type="ECO:0000313" key="12">
    <source>
        <dbReference type="EMBL" id="RUS74862.1"/>
    </source>
</evidence>
<comment type="caution">
    <text evidence="12">The sequence shown here is derived from an EMBL/GenBank/DDBJ whole genome shotgun (WGS) entry which is preliminary data.</text>
</comment>
<name>A0A3S0ZTE9_ELYCH</name>
<evidence type="ECO:0000256" key="1">
    <source>
        <dbReference type="ARBA" id="ARBA00004323"/>
    </source>
</evidence>
<reference evidence="12 13" key="1">
    <citation type="submission" date="2019-01" db="EMBL/GenBank/DDBJ databases">
        <title>A draft genome assembly of the solar-powered sea slug Elysia chlorotica.</title>
        <authorList>
            <person name="Cai H."/>
            <person name="Li Q."/>
            <person name="Fang X."/>
            <person name="Li J."/>
            <person name="Curtis N.E."/>
            <person name="Altenburger A."/>
            <person name="Shibata T."/>
            <person name="Feng M."/>
            <person name="Maeda T."/>
            <person name="Schwartz J.A."/>
            <person name="Shigenobu S."/>
            <person name="Lundholm N."/>
            <person name="Nishiyama T."/>
            <person name="Yang H."/>
            <person name="Hasebe M."/>
            <person name="Li S."/>
            <person name="Pierce S.K."/>
            <person name="Wang J."/>
        </authorList>
    </citation>
    <scope>NUCLEOTIDE SEQUENCE [LARGE SCALE GENOMIC DNA]</scope>
    <source>
        <strain evidence="12">EC2010</strain>
        <tissue evidence="12">Whole organism of an adult</tissue>
    </source>
</reference>
<dbReference type="AlphaFoldDB" id="A0A3S0ZTE9"/>
<keyword evidence="6" id="KW-0735">Signal-anchor</keyword>
<dbReference type="EMBL" id="RQTK01000793">
    <property type="protein sequence ID" value="RUS74862.1"/>
    <property type="molecule type" value="Genomic_DNA"/>
</dbReference>
<evidence type="ECO:0000256" key="4">
    <source>
        <dbReference type="ARBA" id="ARBA00022679"/>
    </source>
</evidence>
<keyword evidence="5" id="KW-0812">Transmembrane</keyword>
<dbReference type="Pfam" id="PF01762">
    <property type="entry name" value="Galactosyl_T"/>
    <property type="match status" value="1"/>
</dbReference>
<dbReference type="GO" id="GO:0000139">
    <property type="term" value="C:Golgi membrane"/>
    <property type="evidence" value="ECO:0007669"/>
    <property type="project" value="UniProtKB-SubCell"/>
</dbReference>
<dbReference type="STRING" id="188477.A0A3S0ZTE9"/>
<dbReference type="PANTHER" id="PTHR11214">
    <property type="entry name" value="BETA-1,3-N-ACETYLGLUCOSAMINYLTRANSFERASE"/>
    <property type="match status" value="1"/>
</dbReference>
<dbReference type="Proteomes" id="UP000271974">
    <property type="component" value="Unassembled WGS sequence"/>
</dbReference>
<keyword evidence="10" id="KW-0325">Glycoprotein</keyword>
<organism evidence="12 13">
    <name type="scientific">Elysia chlorotica</name>
    <name type="common">Eastern emerald elysia</name>
    <name type="synonym">Sea slug</name>
    <dbReference type="NCBI Taxonomy" id="188477"/>
    <lineage>
        <taxon>Eukaryota</taxon>
        <taxon>Metazoa</taxon>
        <taxon>Spiralia</taxon>
        <taxon>Lophotrochozoa</taxon>
        <taxon>Mollusca</taxon>
        <taxon>Gastropoda</taxon>
        <taxon>Heterobranchia</taxon>
        <taxon>Euthyneura</taxon>
        <taxon>Panpulmonata</taxon>
        <taxon>Sacoglossa</taxon>
        <taxon>Placobranchoidea</taxon>
        <taxon>Plakobranchidae</taxon>
        <taxon>Elysia</taxon>
    </lineage>
</organism>
<evidence type="ECO:0000313" key="13">
    <source>
        <dbReference type="Proteomes" id="UP000271974"/>
    </source>
</evidence>
<keyword evidence="8 11" id="KW-0333">Golgi apparatus</keyword>
<dbReference type="Gene3D" id="3.90.550.50">
    <property type="match status" value="1"/>
</dbReference>
<accession>A0A3S0ZTE9</accession>
<evidence type="ECO:0000256" key="6">
    <source>
        <dbReference type="ARBA" id="ARBA00022968"/>
    </source>
</evidence>
<evidence type="ECO:0000256" key="2">
    <source>
        <dbReference type="ARBA" id="ARBA00008661"/>
    </source>
</evidence>
<dbReference type="FunFam" id="3.90.550.50:FF:000001">
    <property type="entry name" value="Hexosyltransferase"/>
    <property type="match status" value="1"/>
</dbReference>
<evidence type="ECO:0000256" key="9">
    <source>
        <dbReference type="ARBA" id="ARBA00023136"/>
    </source>
</evidence>
<dbReference type="GO" id="GO:0006493">
    <property type="term" value="P:protein O-linked glycosylation"/>
    <property type="evidence" value="ECO:0007669"/>
    <property type="project" value="TreeGrafter"/>
</dbReference>
<keyword evidence="9" id="KW-0472">Membrane</keyword>
<keyword evidence="13" id="KW-1185">Reference proteome</keyword>
<keyword evidence="3 11" id="KW-0328">Glycosyltransferase</keyword>
<dbReference type="GO" id="GO:0016758">
    <property type="term" value="F:hexosyltransferase activity"/>
    <property type="evidence" value="ECO:0007669"/>
    <property type="project" value="InterPro"/>
</dbReference>
<dbReference type="OrthoDB" id="5512589at2759"/>
<evidence type="ECO:0000256" key="7">
    <source>
        <dbReference type="ARBA" id="ARBA00022989"/>
    </source>
</evidence>